<dbReference type="InterPro" id="IPR050811">
    <property type="entry name" value="Phosphate_ABC_transporter"/>
</dbReference>
<proteinExistence type="predicted"/>
<keyword evidence="2" id="KW-0472">Membrane</keyword>
<evidence type="ECO:0000313" key="5">
    <source>
        <dbReference type="Proteomes" id="UP001058124"/>
    </source>
</evidence>
<dbReference type="Pfam" id="PF12849">
    <property type="entry name" value="PBP_like_2"/>
    <property type="match status" value="1"/>
</dbReference>
<feature type="transmembrane region" description="Helical" evidence="2">
    <location>
        <begin position="72"/>
        <end position="96"/>
    </location>
</feature>
<organism evidence="4 5">
    <name type="scientific">Leminorella grimontii</name>
    <dbReference type="NCBI Taxonomy" id="82981"/>
    <lineage>
        <taxon>Bacteria</taxon>
        <taxon>Pseudomonadati</taxon>
        <taxon>Pseudomonadota</taxon>
        <taxon>Gammaproteobacteria</taxon>
        <taxon>Enterobacterales</taxon>
        <taxon>Budviciaceae</taxon>
        <taxon>Leminorella</taxon>
    </lineage>
</organism>
<evidence type="ECO:0000256" key="1">
    <source>
        <dbReference type="ARBA" id="ARBA00022729"/>
    </source>
</evidence>
<evidence type="ECO:0000313" key="4">
    <source>
        <dbReference type="EMBL" id="GKX57391.1"/>
    </source>
</evidence>
<sequence length="486" mass="53721">MNLKYLLLSLLMILLVLPTVAQGGAMLFMILIESLNLRGLSGFGLIAAPVGIAFVGYVWGKHIQLPDRFWPRYAPMLIAIFYILAFWILAMFISGGDFTHEAFIWMGIGTIPFFVSSFIAVFSGEFWMMLWIPAATYALFTLAFAFGAKRAGKPLVDKKGLKASLGLFCALLLVVGCQGYNRESNLIKEDSEKTVDETISLYDYRPFSEGNLLTPVEKPTLHIGKDWPRLDGATAAYPVYASAVQAIYQGLDASSASKYVTSSRTPEAYKSLIDGQVDLIFAAEPSAEQKKAAADKGVTLTQTPFSREAFVFVVSQDNPVTGLTVEQIRSIYSGKINNWREVGGRDESIIPFQRPVNSGSQTVMLSKVMQDLEMRKPLETERTSGMGGLVRRVANYQNVTNALGYSFRYYASQMDKNEKLRLLAIDGVEPTVENIRNGSYPFTVDVYMVTTGKPSANTQALIDWFLSPQGQKLVEDVGYVAMGDVK</sequence>
<dbReference type="EMBL" id="BRLH01000015">
    <property type="protein sequence ID" value="GKX57391.1"/>
    <property type="molecule type" value="Genomic_DNA"/>
</dbReference>
<feature type="transmembrane region" description="Helical" evidence="2">
    <location>
        <begin position="160"/>
        <end position="180"/>
    </location>
</feature>
<evidence type="ECO:0000256" key="2">
    <source>
        <dbReference type="SAM" id="Phobius"/>
    </source>
</evidence>
<keyword evidence="2" id="KW-1133">Transmembrane helix</keyword>
<reference evidence="4" key="1">
    <citation type="submission" date="2022-06" db="EMBL/GenBank/DDBJ databases">
        <title>Draft genome sequences of Leminorella grimontii str. JCM5902.</title>
        <authorList>
            <person name="Wakabayashi Y."/>
            <person name="Kojima K."/>
        </authorList>
    </citation>
    <scope>NUCLEOTIDE SEQUENCE</scope>
    <source>
        <strain evidence="4">JCM 5902</strain>
    </source>
</reference>
<dbReference type="InterPro" id="IPR024370">
    <property type="entry name" value="PBP_domain"/>
</dbReference>
<keyword evidence="1" id="KW-0732">Signal</keyword>
<dbReference type="PANTHER" id="PTHR30570:SF1">
    <property type="entry name" value="PHOSPHATE-BINDING PROTEIN PSTS"/>
    <property type="match status" value="1"/>
</dbReference>
<dbReference type="PANTHER" id="PTHR30570">
    <property type="entry name" value="PERIPLASMIC PHOSPHATE BINDING COMPONENT OF PHOSPHATE ABC TRANSPORTER"/>
    <property type="match status" value="1"/>
</dbReference>
<dbReference type="Proteomes" id="UP001058124">
    <property type="component" value="Unassembled WGS sequence"/>
</dbReference>
<dbReference type="AlphaFoldDB" id="A0AAV5N979"/>
<feature type="transmembrane region" description="Helical" evidence="2">
    <location>
        <begin position="129"/>
        <end position="148"/>
    </location>
</feature>
<keyword evidence="5" id="KW-1185">Reference proteome</keyword>
<dbReference type="Gene3D" id="3.40.190.10">
    <property type="entry name" value="Periplasmic binding protein-like II"/>
    <property type="match status" value="2"/>
</dbReference>
<keyword evidence="2" id="KW-0812">Transmembrane</keyword>
<evidence type="ECO:0000259" key="3">
    <source>
        <dbReference type="Pfam" id="PF12849"/>
    </source>
</evidence>
<feature type="domain" description="PBP" evidence="3">
    <location>
        <begin position="231"/>
        <end position="468"/>
    </location>
</feature>
<gene>
    <name evidence="4" type="ORF">SOASR030_35030</name>
</gene>
<dbReference type="CDD" id="cd13566">
    <property type="entry name" value="PBP2_phosphate"/>
    <property type="match status" value="1"/>
</dbReference>
<accession>A0AAV5N979</accession>
<protein>
    <submittedName>
        <fullName evidence="4">Phosphate ABC transporter substrate-binding protein</fullName>
    </submittedName>
</protein>
<comment type="caution">
    <text evidence="4">The sequence shown here is derived from an EMBL/GenBank/DDBJ whole genome shotgun (WGS) entry which is preliminary data.</text>
</comment>
<name>A0AAV5N979_9GAMM</name>
<feature type="transmembrane region" description="Helical" evidence="2">
    <location>
        <begin position="102"/>
        <end position="122"/>
    </location>
</feature>
<dbReference type="SUPFAM" id="SSF53850">
    <property type="entry name" value="Periplasmic binding protein-like II"/>
    <property type="match status" value="1"/>
</dbReference>
<dbReference type="RefSeq" id="WP_036024322.1">
    <property type="nucleotide sequence ID" value="NZ_BRLH01000015.1"/>
</dbReference>
<feature type="transmembrane region" description="Helical" evidence="2">
    <location>
        <begin position="39"/>
        <end position="60"/>
    </location>
</feature>